<reference evidence="1 2" key="1">
    <citation type="submission" date="2018-01" db="EMBL/GenBank/DDBJ databases">
        <title>Glutamicibacter soli strain NHPC-3 Whole genome sequence and assembly.</title>
        <authorList>
            <person name="Choudhury P."/>
            <person name="Gupta D."/>
            <person name="Sengupta K."/>
            <person name="Jawed A."/>
            <person name="Sultana N."/>
            <person name="Saha P."/>
        </authorList>
    </citation>
    <scope>NUCLEOTIDE SEQUENCE [LARGE SCALE GENOMIC DNA]</scope>
    <source>
        <strain evidence="1 2">NHPC-3</strain>
    </source>
</reference>
<gene>
    <name evidence="1" type="ORF">C1H84_13995</name>
</gene>
<comment type="caution">
    <text evidence="1">The sequence shown here is derived from an EMBL/GenBank/DDBJ whole genome shotgun (WGS) entry which is preliminary data.</text>
</comment>
<protein>
    <recommendedName>
        <fullName evidence="3">Dehydrogenase</fullName>
    </recommendedName>
</protein>
<dbReference type="EMBL" id="POAF01000006">
    <property type="protein sequence ID" value="RBM00220.1"/>
    <property type="molecule type" value="Genomic_DNA"/>
</dbReference>
<sequence length="149" mass="16709">MAFFSRLRAQRAANRELGEGVWRRAHDRFTRSLDRIFQVLEGINDVEVYNQLVKPANEMADLLPMVRQLCTDAQRITPSEDEVIPQATASVHRSLTKSANDLATTAQVIAMMRMQAEAGSPINVLSVVHRAQIVKEDVNRAAQLLEALK</sequence>
<dbReference type="AlphaFoldDB" id="A0A365YD33"/>
<dbReference type="RefSeq" id="WP_047117949.1">
    <property type="nucleotide sequence ID" value="NZ_CM125969.1"/>
</dbReference>
<evidence type="ECO:0000313" key="2">
    <source>
        <dbReference type="Proteomes" id="UP000252167"/>
    </source>
</evidence>
<evidence type="ECO:0008006" key="3">
    <source>
        <dbReference type="Google" id="ProtNLM"/>
    </source>
</evidence>
<proteinExistence type="predicted"/>
<dbReference type="Proteomes" id="UP000252167">
    <property type="component" value="Unassembled WGS sequence"/>
</dbReference>
<keyword evidence="2" id="KW-1185">Reference proteome</keyword>
<evidence type="ECO:0000313" key="1">
    <source>
        <dbReference type="EMBL" id="RBM00220.1"/>
    </source>
</evidence>
<accession>A0A365YD33</accession>
<organism evidence="1 2">
    <name type="scientific">Glutamicibacter soli</name>
    <dbReference type="NCBI Taxonomy" id="453836"/>
    <lineage>
        <taxon>Bacteria</taxon>
        <taxon>Bacillati</taxon>
        <taxon>Actinomycetota</taxon>
        <taxon>Actinomycetes</taxon>
        <taxon>Micrococcales</taxon>
        <taxon>Micrococcaceae</taxon>
        <taxon>Glutamicibacter</taxon>
    </lineage>
</organism>
<name>A0A365YD33_9MICC</name>